<keyword evidence="1" id="KW-1133">Transmembrane helix</keyword>
<feature type="transmembrane region" description="Helical" evidence="1">
    <location>
        <begin position="165"/>
        <end position="184"/>
    </location>
</feature>
<sequence>MNNIQLLWKERVQQYFIELRKYLKYMLNDHFLFVLIFGLGAGLYYYSDWVKTLDKDFPAAWIAAIILSLFLALGSVYTFLKRADTVFLIPLEEKMQDYFKKSLTTSLAFQSYPLILVMAAFMPMLAQVNHADLSSFFIWLLIIIGLKFWNLTVRWHILKYQEKEAHLIDIAVRYFLNVILLYFLFSKANLYLVIALLVMMIAYLSYFKKVTNSFVLKWETLVELEERRMSRFYHLANLFTDVPHLEGKVKRRVWMDFILQTIPFKQENSFTYLLSRTFIRLNEYFGLFVRLTVIGGLIIAFSDILVLKLILSFLFIYLTGFQLFPMMKRHESKIWVFLYPVPQEQKKKAFLYVLRKWLLIQSVLFGILAGLPDTWKDGLIVIICNLVFASIFIILYAPARLKKMERKM</sequence>
<protein>
    <submittedName>
        <fullName evidence="2">ABC-2 type transport system permease protein</fullName>
    </submittedName>
</protein>
<feature type="transmembrane region" description="Helical" evidence="1">
    <location>
        <begin position="378"/>
        <end position="399"/>
    </location>
</feature>
<evidence type="ECO:0000313" key="2">
    <source>
        <dbReference type="EMBL" id="MDQ0214761.1"/>
    </source>
</evidence>
<dbReference type="GO" id="GO:0016020">
    <property type="term" value="C:membrane"/>
    <property type="evidence" value="ECO:0007669"/>
    <property type="project" value="InterPro"/>
</dbReference>
<dbReference type="InterPro" id="IPR010288">
    <property type="entry name" value="EcsB_ABC"/>
</dbReference>
<dbReference type="Pfam" id="PF05975">
    <property type="entry name" value="EcsB"/>
    <property type="match status" value="1"/>
</dbReference>
<dbReference type="RefSeq" id="WP_307256750.1">
    <property type="nucleotide sequence ID" value="NZ_JAUSUC010000010.1"/>
</dbReference>
<evidence type="ECO:0000313" key="3">
    <source>
        <dbReference type="Proteomes" id="UP001237207"/>
    </source>
</evidence>
<feature type="transmembrane region" description="Helical" evidence="1">
    <location>
        <begin position="284"/>
        <end position="301"/>
    </location>
</feature>
<dbReference type="EMBL" id="JAUSUC010000010">
    <property type="protein sequence ID" value="MDQ0214761.1"/>
    <property type="molecule type" value="Genomic_DNA"/>
</dbReference>
<feature type="transmembrane region" description="Helical" evidence="1">
    <location>
        <begin position="190"/>
        <end position="207"/>
    </location>
</feature>
<name>A0AAJ1T3W8_9BACI</name>
<dbReference type="PIRSF" id="PIRSF037259">
    <property type="entry name" value="EcsB_ABC"/>
    <property type="match status" value="1"/>
</dbReference>
<comment type="caution">
    <text evidence="2">The sequence shown here is derived from an EMBL/GenBank/DDBJ whole genome shotgun (WGS) entry which is preliminary data.</text>
</comment>
<dbReference type="Proteomes" id="UP001237207">
    <property type="component" value="Unassembled WGS sequence"/>
</dbReference>
<accession>A0AAJ1T3W8</accession>
<feature type="transmembrane region" description="Helical" evidence="1">
    <location>
        <begin position="101"/>
        <end position="124"/>
    </location>
</feature>
<keyword evidence="1" id="KW-0472">Membrane</keyword>
<feature type="transmembrane region" description="Helical" evidence="1">
    <location>
        <begin position="136"/>
        <end position="153"/>
    </location>
</feature>
<organism evidence="2 3">
    <name type="scientific">Oikeobacillus pervagus</name>
    <dbReference type="NCBI Taxonomy" id="1325931"/>
    <lineage>
        <taxon>Bacteria</taxon>
        <taxon>Bacillati</taxon>
        <taxon>Bacillota</taxon>
        <taxon>Bacilli</taxon>
        <taxon>Bacillales</taxon>
        <taxon>Bacillaceae</taxon>
        <taxon>Oikeobacillus</taxon>
    </lineage>
</organism>
<evidence type="ECO:0000256" key="1">
    <source>
        <dbReference type="SAM" id="Phobius"/>
    </source>
</evidence>
<proteinExistence type="predicted"/>
<feature type="transmembrane region" description="Helical" evidence="1">
    <location>
        <begin position="30"/>
        <end position="47"/>
    </location>
</feature>
<feature type="transmembrane region" description="Helical" evidence="1">
    <location>
        <begin position="353"/>
        <end position="372"/>
    </location>
</feature>
<keyword evidence="3" id="KW-1185">Reference proteome</keyword>
<reference evidence="2" key="1">
    <citation type="submission" date="2023-07" db="EMBL/GenBank/DDBJ databases">
        <title>Genomic Encyclopedia of Type Strains, Phase IV (KMG-IV): sequencing the most valuable type-strain genomes for metagenomic binning, comparative biology and taxonomic classification.</title>
        <authorList>
            <person name="Goeker M."/>
        </authorList>
    </citation>
    <scope>NUCLEOTIDE SEQUENCE</scope>
    <source>
        <strain evidence="2">DSM 23947</strain>
    </source>
</reference>
<feature type="transmembrane region" description="Helical" evidence="1">
    <location>
        <begin position="59"/>
        <end position="80"/>
    </location>
</feature>
<feature type="transmembrane region" description="Helical" evidence="1">
    <location>
        <begin position="307"/>
        <end position="324"/>
    </location>
</feature>
<gene>
    <name evidence="2" type="ORF">J2S13_001158</name>
</gene>
<keyword evidence="1" id="KW-0812">Transmembrane</keyword>
<dbReference type="AlphaFoldDB" id="A0AAJ1T3W8"/>